<reference evidence="3" key="1">
    <citation type="submission" date="2013-12" db="EMBL/GenBank/DDBJ databases">
        <authorList>
            <person name="Aslett M."/>
        </authorList>
    </citation>
    <scope>NUCLEOTIDE SEQUENCE [LARGE SCALE GENOMIC DNA]</scope>
    <source>
        <strain evidence="3">Lindley</strain>
    </source>
</reference>
<name>A0A183BJY7_GLOPA</name>
<dbReference type="Proteomes" id="UP000050741">
    <property type="component" value="Unassembled WGS sequence"/>
</dbReference>
<organism evidence="3 4">
    <name type="scientific">Globodera pallida</name>
    <name type="common">Potato cyst nematode worm</name>
    <name type="synonym">Heterodera pallida</name>
    <dbReference type="NCBI Taxonomy" id="36090"/>
    <lineage>
        <taxon>Eukaryota</taxon>
        <taxon>Metazoa</taxon>
        <taxon>Ecdysozoa</taxon>
        <taxon>Nematoda</taxon>
        <taxon>Chromadorea</taxon>
        <taxon>Rhabditida</taxon>
        <taxon>Tylenchina</taxon>
        <taxon>Tylenchomorpha</taxon>
        <taxon>Tylenchoidea</taxon>
        <taxon>Heteroderidae</taxon>
        <taxon>Heteroderinae</taxon>
        <taxon>Globodera</taxon>
    </lineage>
</organism>
<accession>A0A183BJY7</accession>
<evidence type="ECO:0000256" key="2">
    <source>
        <dbReference type="SAM" id="SignalP"/>
    </source>
</evidence>
<dbReference type="AlphaFoldDB" id="A0A183BJY7"/>
<keyword evidence="2" id="KW-0732">Signal</keyword>
<feature type="region of interest" description="Disordered" evidence="1">
    <location>
        <begin position="23"/>
        <end position="45"/>
    </location>
</feature>
<evidence type="ECO:0000313" key="4">
    <source>
        <dbReference type="WBParaSite" id="GPLIN_000091600"/>
    </source>
</evidence>
<proteinExistence type="predicted"/>
<feature type="chain" id="PRO_5008874586" evidence="2">
    <location>
        <begin position="21"/>
        <end position="122"/>
    </location>
</feature>
<evidence type="ECO:0000256" key="1">
    <source>
        <dbReference type="SAM" id="MobiDB-lite"/>
    </source>
</evidence>
<feature type="signal peptide" evidence="2">
    <location>
        <begin position="1"/>
        <end position="20"/>
    </location>
</feature>
<sequence length="122" mass="13096">MKIPMLFLFALVIILPCALCGKGNKDTPTKNEGKKSKDEGPSKAKSGINVLKTITGFLALQKVGLAHGTQTTPSEVTTFKVPAVNNQNSTPEMIKKARDTQLKAFCIAQKSELGDCAHLAIR</sequence>
<reference evidence="3" key="2">
    <citation type="submission" date="2014-05" db="EMBL/GenBank/DDBJ databases">
        <title>The genome and life-stage specific transcriptomes of Globodera pallida elucidate key aspects of plant parasitism by a cyst nematode.</title>
        <authorList>
            <person name="Cotton J.A."/>
            <person name="Lilley C.J."/>
            <person name="Jones L.M."/>
            <person name="Kikuchi T."/>
            <person name="Reid A.J."/>
            <person name="Thorpe P."/>
            <person name="Tsai I.J."/>
            <person name="Beasley H."/>
            <person name="Blok V."/>
            <person name="Cock P.J.A."/>
            <person name="Van den Akker S.E."/>
            <person name="Holroyd N."/>
            <person name="Hunt M."/>
            <person name="Mantelin S."/>
            <person name="Naghra H."/>
            <person name="Pain A."/>
            <person name="Palomares-Rius J.E."/>
            <person name="Zarowiecki M."/>
            <person name="Berriman M."/>
            <person name="Jones J.T."/>
            <person name="Urwin P.E."/>
        </authorList>
    </citation>
    <scope>NUCLEOTIDE SEQUENCE [LARGE SCALE GENOMIC DNA]</scope>
    <source>
        <strain evidence="3">Lindley</strain>
    </source>
</reference>
<evidence type="ECO:0000313" key="3">
    <source>
        <dbReference type="Proteomes" id="UP000050741"/>
    </source>
</evidence>
<dbReference type="WBParaSite" id="GPLIN_001323900">
    <property type="protein sequence ID" value="GPLIN_001323900"/>
    <property type="gene ID" value="GPLIN_001323900"/>
</dbReference>
<evidence type="ECO:0000313" key="5">
    <source>
        <dbReference type="WBParaSite" id="GPLIN_001323900"/>
    </source>
</evidence>
<keyword evidence="3" id="KW-1185">Reference proteome</keyword>
<dbReference type="WBParaSite" id="GPLIN_000091600">
    <property type="protein sequence ID" value="GPLIN_000091600"/>
    <property type="gene ID" value="GPLIN_000091600"/>
</dbReference>
<protein>
    <submittedName>
        <fullName evidence="4 5">Secreted protein</fullName>
    </submittedName>
</protein>
<reference evidence="4 5" key="3">
    <citation type="submission" date="2016-06" db="UniProtKB">
        <authorList>
            <consortium name="WormBaseParasite"/>
        </authorList>
    </citation>
    <scope>IDENTIFICATION</scope>
</reference>
<feature type="compositionally biased region" description="Basic and acidic residues" evidence="1">
    <location>
        <begin position="23"/>
        <end position="42"/>
    </location>
</feature>